<gene>
    <name evidence="1" type="ORF">ISP15_05495</name>
</gene>
<comment type="caution">
    <text evidence="1">The sequence shown here is derived from an EMBL/GenBank/DDBJ whole genome shotgun (WGS) entry which is preliminary data.</text>
</comment>
<sequence length="75" mass="8513">MTPYRNRSGRSGVSAYAIGKGFIRVRFGHDGTYEYTDTTPGRAHVHNMQRLATAGVGLSTYISRFVRDRYVRKLD</sequence>
<dbReference type="EMBL" id="JADIKJ010000004">
    <property type="protein sequence ID" value="MFK2899784.1"/>
    <property type="molecule type" value="Genomic_DNA"/>
</dbReference>
<dbReference type="Proteomes" id="UP001620461">
    <property type="component" value="Unassembled WGS sequence"/>
</dbReference>
<reference evidence="1 2" key="1">
    <citation type="submission" date="2020-10" db="EMBL/GenBank/DDBJ databases">
        <title>Phylogeny of dyella-like bacteria.</title>
        <authorList>
            <person name="Fu J."/>
        </authorList>
    </citation>
    <scope>NUCLEOTIDE SEQUENCE [LARGE SCALE GENOMIC DNA]</scope>
    <source>
        <strain evidence="1 2">JP1</strain>
    </source>
</reference>
<evidence type="ECO:0000313" key="1">
    <source>
        <dbReference type="EMBL" id="MFK2899784.1"/>
    </source>
</evidence>
<protein>
    <recommendedName>
        <fullName evidence="3">KTSC domain-containing protein</fullName>
    </recommendedName>
</protein>
<name>A0ABW8JH04_9GAMM</name>
<evidence type="ECO:0000313" key="2">
    <source>
        <dbReference type="Proteomes" id="UP001620461"/>
    </source>
</evidence>
<organism evidence="1 2">
    <name type="scientific">Dyella jejuensis</name>
    <dbReference type="NCBI Taxonomy" id="1432009"/>
    <lineage>
        <taxon>Bacteria</taxon>
        <taxon>Pseudomonadati</taxon>
        <taxon>Pseudomonadota</taxon>
        <taxon>Gammaproteobacteria</taxon>
        <taxon>Lysobacterales</taxon>
        <taxon>Rhodanobacteraceae</taxon>
        <taxon>Dyella</taxon>
    </lineage>
</organism>
<accession>A0ABW8JH04</accession>
<proteinExistence type="predicted"/>
<evidence type="ECO:0008006" key="3">
    <source>
        <dbReference type="Google" id="ProtNLM"/>
    </source>
</evidence>
<keyword evidence="2" id="KW-1185">Reference proteome</keyword>